<keyword evidence="1" id="KW-0001">2Fe-2S</keyword>
<dbReference type="OrthoDB" id="9793389at2"/>
<dbReference type="PIRSF" id="PIRSF009180">
    <property type="entry name" value="UCP009180"/>
    <property type="match status" value="1"/>
</dbReference>
<protein>
    <submittedName>
        <fullName evidence="6">Iron sulfur domain-containing, CDGSH-type</fullName>
    </submittedName>
</protein>
<dbReference type="InterPro" id="IPR010693">
    <property type="entry name" value="Divergent_4Fe-4S_mono-cluster"/>
</dbReference>
<evidence type="ECO:0000259" key="5">
    <source>
        <dbReference type="SMART" id="SM00704"/>
    </source>
</evidence>
<keyword evidence="4" id="KW-0411">Iron-sulfur</keyword>
<dbReference type="Pfam" id="PF09360">
    <property type="entry name" value="zf-CDGSH"/>
    <property type="match status" value="2"/>
</dbReference>
<dbReference type="InterPro" id="IPR052950">
    <property type="entry name" value="CISD"/>
</dbReference>
<dbReference type="InterPro" id="IPR018967">
    <property type="entry name" value="FeS-contain_CDGSH-typ"/>
</dbReference>
<accession>A0A2U3KUQ8</accession>
<dbReference type="GO" id="GO:0046872">
    <property type="term" value="F:metal ion binding"/>
    <property type="evidence" value="ECO:0007669"/>
    <property type="project" value="UniProtKB-KW"/>
</dbReference>
<reference evidence="7" key="1">
    <citation type="submission" date="2018-02" db="EMBL/GenBank/DDBJ databases">
        <authorList>
            <person name="Hausmann B."/>
        </authorList>
    </citation>
    <scope>NUCLEOTIDE SEQUENCE [LARGE SCALE GENOMIC DNA]</scope>
    <source>
        <strain evidence="7">Peat soil MAG SbF1</strain>
    </source>
</reference>
<dbReference type="AlphaFoldDB" id="A0A2U3KUQ8"/>
<evidence type="ECO:0000256" key="2">
    <source>
        <dbReference type="ARBA" id="ARBA00022723"/>
    </source>
</evidence>
<dbReference type="EMBL" id="OMOF01000205">
    <property type="protein sequence ID" value="SPF43395.1"/>
    <property type="molecule type" value="Genomic_DNA"/>
</dbReference>
<dbReference type="PANTHER" id="PTHR46491">
    <property type="entry name" value="CDGSH IRON SULFUR DOMAIN PROTEIN HOMOLOG"/>
    <property type="match status" value="1"/>
</dbReference>
<feature type="domain" description="Iron-binding zinc finger CDGSH type" evidence="5">
    <location>
        <begin position="37"/>
        <end position="78"/>
    </location>
</feature>
<organism evidence="6 7">
    <name type="scientific">Candidatus Desulfosporosinus infrequens</name>
    <dbReference type="NCBI Taxonomy" id="2043169"/>
    <lineage>
        <taxon>Bacteria</taxon>
        <taxon>Bacillati</taxon>
        <taxon>Bacillota</taxon>
        <taxon>Clostridia</taxon>
        <taxon>Eubacteriales</taxon>
        <taxon>Desulfitobacteriaceae</taxon>
        <taxon>Desulfosporosinus</taxon>
    </lineage>
</organism>
<dbReference type="GO" id="GO:0051537">
    <property type="term" value="F:2 iron, 2 sulfur cluster binding"/>
    <property type="evidence" value="ECO:0007669"/>
    <property type="project" value="UniProtKB-KW"/>
</dbReference>
<sequence length="234" mass="25917">MSKNMSVPKIKIVKDGPYLVLGNIPMAKQTIIVDEEGRSVKWEQDDCYSKQEQYALCSCGHTNNSPYCDGTHKKINFDGTETAYRGNPLDKAQIIDGPDLILADALRLCAFARFCHRKEGGVWDLTENSQNPESRASAIQGAWDCPAGRLIVSDKKTRQPIEPKYEISIGIIEDPHKKVSGPIWVRGGIPIESCDGSPYEVRNQVTLCRCGQSRNKPFCDGTHATKGYKAITKG</sequence>
<dbReference type="Gene3D" id="3.40.5.90">
    <property type="entry name" value="CDGSH iron-sulfur domain, mitoNEET-type"/>
    <property type="match status" value="2"/>
</dbReference>
<keyword evidence="2" id="KW-0479">Metal-binding</keyword>
<evidence type="ECO:0000256" key="1">
    <source>
        <dbReference type="ARBA" id="ARBA00022714"/>
    </source>
</evidence>
<evidence type="ECO:0000313" key="7">
    <source>
        <dbReference type="Proteomes" id="UP000238916"/>
    </source>
</evidence>
<dbReference type="InterPro" id="IPR016548">
    <property type="entry name" value="UCP009180"/>
</dbReference>
<feature type="domain" description="Iron-binding zinc finger CDGSH type" evidence="5">
    <location>
        <begin position="192"/>
        <end position="229"/>
    </location>
</feature>
<dbReference type="PANTHER" id="PTHR46491:SF3">
    <property type="entry name" value="CDGSH IRON-SULFUR DOMAIN-CONTAINING PROTEIN 3, MITOCHONDRIAL"/>
    <property type="match status" value="1"/>
</dbReference>
<proteinExistence type="predicted"/>
<dbReference type="SMART" id="SM00704">
    <property type="entry name" value="ZnF_CDGSH"/>
    <property type="match status" value="2"/>
</dbReference>
<dbReference type="Proteomes" id="UP000238916">
    <property type="component" value="Unassembled WGS sequence"/>
</dbReference>
<dbReference type="InterPro" id="IPR042216">
    <property type="entry name" value="MitoNEET_CISD"/>
</dbReference>
<dbReference type="GO" id="GO:0005737">
    <property type="term" value="C:cytoplasm"/>
    <property type="evidence" value="ECO:0007669"/>
    <property type="project" value="UniProtKB-ARBA"/>
</dbReference>
<dbReference type="Pfam" id="PF06902">
    <property type="entry name" value="Fer4_19"/>
    <property type="match status" value="1"/>
</dbReference>
<evidence type="ECO:0000256" key="3">
    <source>
        <dbReference type="ARBA" id="ARBA00023004"/>
    </source>
</evidence>
<name>A0A2U3KUQ8_9FIRM</name>
<gene>
    <name evidence="6" type="ORF">SBF1_2830005</name>
</gene>
<keyword evidence="3" id="KW-0408">Iron</keyword>
<evidence type="ECO:0000256" key="4">
    <source>
        <dbReference type="ARBA" id="ARBA00023014"/>
    </source>
</evidence>
<evidence type="ECO:0000313" key="6">
    <source>
        <dbReference type="EMBL" id="SPF43395.1"/>
    </source>
</evidence>